<dbReference type="AlphaFoldDB" id="A0A8S1WGM3"/>
<dbReference type="OrthoDB" id="306084at2759"/>
<feature type="region of interest" description="Disordered" evidence="2">
    <location>
        <begin position="51"/>
        <end position="105"/>
    </location>
</feature>
<accession>A0A8S1WGM3</accession>
<feature type="region of interest" description="Disordered" evidence="2">
    <location>
        <begin position="557"/>
        <end position="580"/>
    </location>
</feature>
<dbReference type="Proteomes" id="UP000683925">
    <property type="component" value="Unassembled WGS sequence"/>
</dbReference>
<sequence>MQQLKPKIKPPFLLDGVSAARRGKVLDYKAEKDSHLEQYFFNMQMRQQVIKMKQDRMSHRNLAPQQSKSFDQTIHQQKQNQPLNQSSSPQHKTATKVSNTQKVPNVSRSLSKEHFVTFLDSLITTVQNVQQLVITYFPQDQMDNKISKQQDELRKISQATEQLSRKLRTNSLGSKKEVENVKTQKNFSKLPQIKKSEGLVSKTQRGREQQYKIHNQATKNINTASKTLERNQNIELQETDDHNFGFQNYESVQDNTIKKTITDKPVDQIQSHREPDSQQQKLLQIRSDQTTQLPSVRSSQQQKPVYQYKKYHKEIQLVLTKPKQHKNEIQLVSQSPEQYKSKSVGNKDYLQKSQSKNLKKLDFKKITSHNMSKPEQQKSKKILSGQEDAIKKSNTPPILIKITEIDKQPKVDEPMNEVQVEVVEEAVQNFSNDSGLFLIQQSQNQEQTQTQTQDEDKDKGKFNGTAFFKIVEEEEKKDTIGKMTESNEIQRANANEEENKVKESNDQEKPQDNAFIIMIQNQVIENDQKLLKQQQTNYNTLNDVENGSQVLIKAAESIDPQSDQDVVNPLEDSEDQQRDHQESFLITTLEQNNQQVIEYQKENFEQES</sequence>
<proteinExistence type="predicted"/>
<evidence type="ECO:0000313" key="4">
    <source>
        <dbReference type="Proteomes" id="UP000683925"/>
    </source>
</evidence>
<evidence type="ECO:0000313" key="3">
    <source>
        <dbReference type="EMBL" id="CAD8189374.1"/>
    </source>
</evidence>
<reference evidence="3" key="1">
    <citation type="submission" date="2021-01" db="EMBL/GenBank/DDBJ databases">
        <authorList>
            <consortium name="Genoscope - CEA"/>
            <person name="William W."/>
        </authorList>
    </citation>
    <scope>NUCLEOTIDE SEQUENCE</scope>
</reference>
<feature type="compositionally biased region" description="Low complexity" evidence="2">
    <location>
        <begin position="76"/>
        <end position="90"/>
    </location>
</feature>
<organism evidence="3 4">
    <name type="scientific">Paramecium octaurelia</name>
    <dbReference type="NCBI Taxonomy" id="43137"/>
    <lineage>
        <taxon>Eukaryota</taxon>
        <taxon>Sar</taxon>
        <taxon>Alveolata</taxon>
        <taxon>Ciliophora</taxon>
        <taxon>Intramacronucleata</taxon>
        <taxon>Oligohymenophorea</taxon>
        <taxon>Peniculida</taxon>
        <taxon>Parameciidae</taxon>
        <taxon>Paramecium</taxon>
    </lineage>
</organism>
<feature type="region of interest" description="Disordered" evidence="2">
    <location>
        <begin position="478"/>
        <end position="512"/>
    </location>
</feature>
<protein>
    <submittedName>
        <fullName evidence="3">Uncharacterized protein</fullName>
    </submittedName>
</protein>
<feature type="region of interest" description="Disordered" evidence="2">
    <location>
        <begin position="368"/>
        <end position="390"/>
    </location>
</feature>
<keyword evidence="4" id="KW-1185">Reference proteome</keyword>
<feature type="compositionally biased region" description="Polar residues" evidence="2">
    <location>
        <begin position="332"/>
        <end position="344"/>
    </location>
</feature>
<gene>
    <name evidence="3" type="ORF">POCTA_138.1.T0950018</name>
</gene>
<evidence type="ECO:0000256" key="2">
    <source>
        <dbReference type="SAM" id="MobiDB-lite"/>
    </source>
</evidence>
<keyword evidence="1" id="KW-0175">Coiled coil</keyword>
<dbReference type="EMBL" id="CAJJDP010000094">
    <property type="protein sequence ID" value="CAD8189374.1"/>
    <property type="molecule type" value="Genomic_DNA"/>
</dbReference>
<feature type="region of interest" description="Disordered" evidence="2">
    <location>
        <begin position="332"/>
        <end position="353"/>
    </location>
</feature>
<feature type="compositionally biased region" description="Basic and acidic residues" evidence="2">
    <location>
        <begin position="497"/>
        <end position="511"/>
    </location>
</feature>
<dbReference type="OMA" id="FIIMIQN"/>
<feature type="compositionally biased region" description="Polar residues" evidence="2">
    <location>
        <begin position="63"/>
        <end position="75"/>
    </location>
</feature>
<evidence type="ECO:0000256" key="1">
    <source>
        <dbReference type="SAM" id="Coils"/>
    </source>
</evidence>
<comment type="caution">
    <text evidence="3">The sequence shown here is derived from an EMBL/GenBank/DDBJ whole genome shotgun (WGS) entry which is preliminary data.</text>
</comment>
<name>A0A8S1WGM3_PAROT</name>
<feature type="compositionally biased region" description="Polar residues" evidence="2">
    <location>
        <begin position="91"/>
        <end position="105"/>
    </location>
</feature>
<feature type="coiled-coil region" evidence="1">
    <location>
        <begin position="139"/>
        <end position="166"/>
    </location>
</feature>